<dbReference type="Pfam" id="PF20469">
    <property type="entry name" value="OLD-like_TOPRIM"/>
    <property type="match status" value="1"/>
</dbReference>
<name>A0A289G8L9_VIBAN</name>
<dbReference type="RefSeq" id="WP_019283001.1">
    <property type="nucleotide sequence ID" value="NZ_CP023054.1"/>
</dbReference>
<gene>
    <name evidence="3" type="ORF">DYL72_08195</name>
</gene>
<dbReference type="PANTHER" id="PTHR43581">
    <property type="entry name" value="ATP/GTP PHOSPHATASE"/>
    <property type="match status" value="1"/>
</dbReference>
<accession>A0A289G8L9</accession>
<reference evidence="3 4" key="1">
    <citation type="submission" date="2018-12" db="EMBL/GenBank/DDBJ databases">
        <title>Characterization and Draft Genome of Vibrio anguillarum J360 Marine Pathogen Isolated from an Outbreak in Lumpfish (Cyclopterus lumpus).</title>
        <authorList>
            <person name="Vasquez J.I."/>
            <person name="Cao T."/>
            <person name="Chakraborty S."/>
            <person name="Gnanagobal H."/>
            <person name="Wescot J."/>
            <person name="Boyce D."/>
            <person name="Santander J."/>
        </authorList>
    </citation>
    <scope>NUCLEOTIDE SEQUENCE [LARGE SCALE GENOMIC DNA]</scope>
    <source>
        <strain evidence="3 4">J360</strain>
    </source>
</reference>
<sequence>MAVPRPRLRKLTIKNFRCIGSTPVEIELDEIVVLVGPNNVGKSSILRAYEVAMEEASKTGLLTINDFPNESVDPENLPEIIIETVIFDEGQPGKQWVITDPETEEKYVKEKWIWESPGKASRVGWDVVANDWHPSKRPWGAPNVAQAYRSEPHRVDAFSDPDTQSKEIIKLLQSALTERVKALSEEELSGGELTPYQKLLHNVIELQKLIVKDTEKEIQAIQSEMEKMVCEVFPGYEVKFDARPEDEVDKCINLFKNDPQLRMGHVDGHQTSIEKQGSGARRTLLWSALRIISEQKRMQSGKGLERPHLLLLDEPELCLHPNAVREACKVLYDLPRNGNWQVMVTTHSPAFIDLSRDNTSIVRVERSGDGNIKGTTIFRPHRAKLDPDDKARLKLLNVFDPHVAEFFFGGNTVLVEGDTEYTAFKHVIAKHPELFKDTHIVRARGKATLASLAKILNQFGAPYALLHDSDRPLCKAKAGQSPKANPAWGTNNNLLEVVKQAPDFKKVRLVASVPNLEEAYFGQAVTSEKPYAALQIISDENGEEFSKLRRLLEALTDFTKPLPENAVEWSNITDLEDALK</sequence>
<protein>
    <submittedName>
        <fullName evidence="3">DUF2813 domain-containing protein</fullName>
    </submittedName>
</protein>
<dbReference type="AlphaFoldDB" id="A0A289G8L9"/>
<evidence type="ECO:0000313" key="3">
    <source>
        <dbReference type="EMBL" id="AZS25029.1"/>
    </source>
</evidence>
<feature type="domain" description="Endonuclease GajA/Old nuclease/RecF-like AAA" evidence="1">
    <location>
        <begin position="162"/>
        <end position="352"/>
    </location>
</feature>
<dbReference type="InterPro" id="IPR027417">
    <property type="entry name" value="P-loop_NTPase"/>
</dbReference>
<dbReference type="InterPro" id="IPR041685">
    <property type="entry name" value="AAA_GajA/Old/RecF-like"/>
</dbReference>
<feature type="domain" description="OLD protein-like TOPRIM" evidence="2">
    <location>
        <begin position="407"/>
        <end position="470"/>
    </location>
</feature>
<dbReference type="Proteomes" id="UP000256923">
    <property type="component" value="Chromosome 1"/>
</dbReference>
<feature type="domain" description="Endonuclease GajA/Old nuclease/RecF-like AAA" evidence="1">
    <location>
        <begin position="8"/>
        <end position="56"/>
    </location>
</feature>
<dbReference type="PANTHER" id="PTHR43581:SF4">
    <property type="entry name" value="ATP_GTP PHOSPHATASE"/>
    <property type="match status" value="1"/>
</dbReference>
<proteinExistence type="predicted"/>
<dbReference type="Gene3D" id="3.40.50.300">
    <property type="entry name" value="P-loop containing nucleotide triphosphate hydrolases"/>
    <property type="match status" value="1"/>
</dbReference>
<evidence type="ECO:0000313" key="4">
    <source>
        <dbReference type="Proteomes" id="UP000256923"/>
    </source>
</evidence>
<dbReference type="InterPro" id="IPR051396">
    <property type="entry name" value="Bact_Antivir_Def_Nuclease"/>
</dbReference>
<organism evidence="3 4">
    <name type="scientific">Vibrio anguillarum</name>
    <name type="common">Listonella anguillarum</name>
    <dbReference type="NCBI Taxonomy" id="55601"/>
    <lineage>
        <taxon>Bacteria</taxon>
        <taxon>Pseudomonadati</taxon>
        <taxon>Pseudomonadota</taxon>
        <taxon>Gammaproteobacteria</taxon>
        <taxon>Vibrionales</taxon>
        <taxon>Vibrionaceae</taxon>
        <taxon>Vibrio</taxon>
    </lineage>
</organism>
<dbReference type="InterPro" id="IPR034139">
    <property type="entry name" value="TOPRIM_OLD"/>
</dbReference>
<evidence type="ECO:0000259" key="1">
    <source>
        <dbReference type="Pfam" id="PF13175"/>
    </source>
</evidence>
<dbReference type="Pfam" id="PF13175">
    <property type="entry name" value="AAA_15"/>
    <property type="match status" value="2"/>
</dbReference>
<dbReference type="EMBL" id="CP034672">
    <property type="protein sequence ID" value="AZS25029.1"/>
    <property type="molecule type" value="Genomic_DNA"/>
</dbReference>
<dbReference type="CDD" id="cd01026">
    <property type="entry name" value="TOPRIM_OLD"/>
    <property type="match status" value="1"/>
</dbReference>
<dbReference type="SUPFAM" id="SSF52540">
    <property type="entry name" value="P-loop containing nucleoside triphosphate hydrolases"/>
    <property type="match status" value="1"/>
</dbReference>
<evidence type="ECO:0000259" key="2">
    <source>
        <dbReference type="Pfam" id="PF20469"/>
    </source>
</evidence>